<feature type="compositionally biased region" description="Polar residues" evidence="1">
    <location>
        <begin position="218"/>
        <end position="231"/>
    </location>
</feature>
<organism evidence="2 3">
    <name type="scientific">Paraphaeosphaeria minitans</name>
    <dbReference type="NCBI Taxonomy" id="565426"/>
    <lineage>
        <taxon>Eukaryota</taxon>
        <taxon>Fungi</taxon>
        <taxon>Dikarya</taxon>
        <taxon>Ascomycota</taxon>
        <taxon>Pezizomycotina</taxon>
        <taxon>Dothideomycetes</taxon>
        <taxon>Pleosporomycetidae</taxon>
        <taxon>Pleosporales</taxon>
        <taxon>Massarineae</taxon>
        <taxon>Didymosphaeriaceae</taxon>
        <taxon>Paraphaeosphaeria</taxon>
    </lineage>
</organism>
<evidence type="ECO:0000256" key="1">
    <source>
        <dbReference type="SAM" id="MobiDB-lite"/>
    </source>
</evidence>
<name>A0A9P6G5Q5_9PLEO</name>
<dbReference type="OrthoDB" id="5397183at2759"/>
<feature type="compositionally biased region" description="Polar residues" evidence="1">
    <location>
        <begin position="47"/>
        <end position="64"/>
    </location>
</feature>
<reference evidence="2" key="1">
    <citation type="journal article" date="2020" name="Mol. Plant Microbe Interact.">
        <title>Genome Sequence of the Biocontrol Agent Coniothyrium minitans strain Conio (IMI 134523).</title>
        <authorList>
            <person name="Patel D."/>
            <person name="Shittu T.A."/>
            <person name="Baroncelli R."/>
            <person name="Muthumeenakshi S."/>
            <person name="Osborne T.H."/>
            <person name="Janganan T.K."/>
            <person name="Sreenivasaprasad S."/>
        </authorList>
    </citation>
    <scope>NUCLEOTIDE SEQUENCE</scope>
    <source>
        <strain evidence="2">Conio</strain>
    </source>
</reference>
<proteinExistence type="predicted"/>
<feature type="region of interest" description="Disordered" evidence="1">
    <location>
        <begin position="19"/>
        <end position="68"/>
    </location>
</feature>
<dbReference type="Proteomes" id="UP000756921">
    <property type="component" value="Unassembled WGS sequence"/>
</dbReference>
<evidence type="ECO:0000313" key="2">
    <source>
        <dbReference type="EMBL" id="KAF9729587.1"/>
    </source>
</evidence>
<dbReference type="EMBL" id="WJXW01000016">
    <property type="protein sequence ID" value="KAF9729587.1"/>
    <property type="molecule type" value="Genomic_DNA"/>
</dbReference>
<feature type="region of interest" description="Disordered" evidence="1">
    <location>
        <begin position="91"/>
        <end position="153"/>
    </location>
</feature>
<protein>
    <submittedName>
        <fullName evidence="2">Uncharacterized protein</fullName>
    </submittedName>
</protein>
<gene>
    <name evidence="2" type="ORF">PMIN01_12451</name>
</gene>
<feature type="compositionally biased region" description="Basic and acidic residues" evidence="1">
    <location>
        <begin position="111"/>
        <end position="127"/>
    </location>
</feature>
<evidence type="ECO:0000313" key="3">
    <source>
        <dbReference type="Proteomes" id="UP000756921"/>
    </source>
</evidence>
<sequence>MPQYLGSNTDTMRIASDDAELPSDESYIPPTTFTPINRPEAQLLAPQCSTSSDQIDQTRTANGTEQRHHPLIVQYLGLGKDKEPPHLQKLAPALPAIPHTPPTNRKRGRKAREGKSPSRTTRSELPRSSKQRRLSDANVGFRVSKAASSTTRKDVTASIVSPIATQNGSVLIESNDHAGNVRRSLRGANVTAKRPSGLSSLGNTTTLTQALAVLANSSPKPSCTLVPSNASREPPCSEDLGQDTIADEFFDDVFDSMDLDSTFPQIAPDMHLPDEPDVADSSATICANDAALLSTPDLTDGFSSPFQHTENLVGLKNSPIGKGFTVYGSLESGNAQGPSSKFRSPVTRKTEALLWEEARSNSHATDRKPIVRPIFPDAARDRSPVVGLSSKLMLRSCFRVGEAISQAGKATKQGDNLLFELYARVLSSERDAAKQHFVFSDLFHHRPPYLKGEYDAAIWKNVELFNYDSGRFLSTAKMCRCIGRIKRNEKDQTWVMVVLNMWEATWEDIDWVEGIVNS</sequence>
<keyword evidence="3" id="KW-1185">Reference proteome</keyword>
<accession>A0A9P6G5Q5</accession>
<comment type="caution">
    <text evidence="2">The sequence shown here is derived from an EMBL/GenBank/DDBJ whole genome shotgun (WGS) entry which is preliminary data.</text>
</comment>
<feature type="region of interest" description="Disordered" evidence="1">
    <location>
        <begin position="218"/>
        <end position="237"/>
    </location>
</feature>
<dbReference type="AlphaFoldDB" id="A0A9P6G5Q5"/>